<sequence>MEKRAHSHAYRQMMAKRLSNRERSISKKTSTRKRVFSTCGDINQDQLQKLLQLNKDRVILELKTSDKWYLRRKGTLFSWHRDLYRILFNFTEHRLFDQFILFVVLFNTATLVAQTFENVAVRAAWFMSAIDGAFISIYLMEFVLKFMVWGFLYFKNPWNNIDFCIIFVSMIDFILPFVKTGNVSDNTSAVFQFLKIFKGIRAVRAFRVLRTVKFLQSLMTIVSTCIQSLQSMGAIIILMFTFLLMFAVIFREMFSQSDPEHFGTMFKTIFTLFQLLTLDDWSFTYSISRDNGAPHIIIFLILYIVVEYFTFLNLFMAVLVDNFQLTIKRRMFTKFQKFQETFEDELESIRKIEPTPTSQTDEAFYQEALKLAYVDKKICQSEVDTICTYLKLLAAIEQNQQTFWSQAAVLDRLIDTFFEVRPSLRFHMKHYYLILK</sequence>
<feature type="domain" description="Ion transport" evidence="6">
    <location>
        <begin position="93"/>
        <end position="329"/>
    </location>
</feature>
<dbReference type="AlphaFoldDB" id="A0ABD1K742"/>
<evidence type="ECO:0000256" key="2">
    <source>
        <dbReference type="ARBA" id="ARBA00022692"/>
    </source>
</evidence>
<feature type="transmembrane region" description="Helical" evidence="5">
    <location>
        <begin position="133"/>
        <end position="154"/>
    </location>
</feature>
<dbReference type="InterPro" id="IPR028746">
    <property type="entry name" value="CatSper1"/>
</dbReference>
<dbReference type="Gene3D" id="1.20.120.350">
    <property type="entry name" value="Voltage-gated potassium channels. Chain C"/>
    <property type="match status" value="1"/>
</dbReference>
<dbReference type="Proteomes" id="UP001591681">
    <property type="component" value="Unassembled WGS sequence"/>
</dbReference>
<comment type="subcellular location">
    <subcellularLocation>
        <location evidence="1">Membrane</location>
        <topology evidence="1">Multi-pass membrane protein</topology>
    </subcellularLocation>
</comment>
<keyword evidence="4 5" id="KW-0472">Membrane</keyword>
<name>A0ABD1K742_9TELE</name>
<dbReference type="PANTHER" id="PTHR47193">
    <property type="entry name" value="CATION CHANNEL SPERM-ASSOCIATED PROTEIN 1"/>
    <property type="match status" value="1"/>
</dbReference>
<feature type="transmembrane region" description="Helical" evidence="5">
    <location>
        <begin position="229"/>
        <end position="250"/>
    </location>
</feature>
<feature type="transmembrane region" description="Helical" evidence="5">
    <location>
        <begin position="95"/>
        <end position="113"/>
    </location>
</feature>
<evidence type="ECO:0000313" key="7">
    <source>
        <dbReference type="EMBL" id="KAL2094943.1"/>
    </source>
</evidence>
<protein>
    <recommendedName>
        <fullName evidence="6">Ion transport domain-containing protein</fullName>
    </recommendedName>
</protein>
<evidence type="ECO:0000256" key="1">
    <source>
        <dbReference type="ARBA" id="ARBA00004141"/>
    </source>
</evidence>
<reference evidence="7 8" key="1">
    <citation type="submission" date="2024-09" db="EMBL/GenBank/DDBJ databases">
        <title>A chromosome-level genome assembly of Gray's grenadier anchovy, Coilia grayii.</title>
        <authorList>
            <person name="Fu Z."/>
        </authorList>
    </citation>
    <scope>NUCLEOTIDE SEQUENCE [LARGE SCALE GENOMIC DNA]</scope>
    <source>
        <strain evidence="7">G4</strain>
        <tissue evidence="7">Muscle</tissue>
    </source>
</reference>
<gene>
    <name evidence="7" type="ORF">ACEWY4_009662</name>
</gene>
<comment type="caution">
    <text evidence="7">The sequence shown here is derived from an EMBL/GenBank/DDBJ whole genome shotgun (WGS) entry which is preliminary data.</text>
</comment>
<dbReference type="InterPro" id="IPR027359">
    <property type="entry name" value="Volt_channel_dom_sf"/>
</dbReference>
<evidence type="ECO:0000256" key="3">
    <source>
        <dbReference type="ARBA" id="ARBA00022989"/>
    </source>
</evidence>
<dbReference type="PANTHER" id="PTHR47193:SF1">
    <property type="entry name" value="CATION CHANNEL SPERM-ASSOCIATED PROTEIN 1"/>
    <property type="match status" value="1"/>
</dbReference>
<dbReference type="EMBL" id="JBHFQA010000008">
    <property type="protein sequence ID" value="KAL2094943.1"/>
    <property type="molecule type" value="Genomic_DNA"/>
</dbReference>
<keyword evidence="3 5" id="KW-1133">Transmembrane helix</keyword>
<dbReference type="Gene3D" id="1.10.287.70">
    <property type="match status" value="1"/>
</dbReference>
<keyword evidence="8" id="KW-1185">Reference proteome</keyword>
<evidence type="ECO:0000256" key="4">
    <source>
        <dbReference type="ARBA" id="ARBA00023136"/>
    </source>
</evidence>
<dbReference type="SUPFAM" id="SSF81324">
    <property type="entry name" value="Voltage-gated potassium channels"/>
    <property type="match status" value="1"/>
</dbReference>
<organism evidence="7 8">
    <name type="scientific">Coilia grayii</name>
    <name type="common">Gray's grenadier anchovy</name>
    <dbReference type="NCBI Taxonomy" id="363190"/>
    <lineage>
        <taxon>Eukaryota</taxon>
        <taxon>Metazoa</taxon>
        <taxon>Chordata</taxon>
        <taxon>Craniata</taxon>
        <taxon>Vertebrata</taxon>
        <taxon>Euteleostomi</taxon>
        <taxon>Actinopterygii</taxon>
        <taxon>Neopterygii</taxon>
        <taxon>Teleostei</taxon>
        <taxon>Clupei</taxon>
        <taxon>Clupeiformes</taxon>
        <taxon>Clupeoidei</taxon>
        <taxon>Engraulidae</taxon>
        <taxon>Coilinae</taxon>
        <taxon>Coilia</taxon>
    </lineage>
</organism>
<dbReference type="GO" id="GO:0016020">
    <property type="term" value="C:membrane"/>
    <property type="evidence" value="ECO:0007669"/>
    <property type="project" value="UniProtKB-SubCell"/>
</dbReference>
<evidence type="ECO:0000259" key="6">
    <source>
        <dbReference type="Pfam" id="PF00520"/>
    </source>
</evidence>
<evidence type="ECO:0000256" key="5">
    <source>
        <dbReference type="SAM" id="Phobius"/>
    </source>
</evidence>
<feature type="transmembrane region" description="Helical" evidence="5">
    <location>
        <begin position="296"/>
        <end position="320"/>
    </location>
</feature>
<dbReference type="InterPro" id="IPR005821">
    <property type="entry name" value="Ion_trans_dom"/>
</dbReference>
<dbReference type="Pfam" id="PF00520">
    <property type="entry name" value="Ion_trans"/>
    <property type="match status" value="1"/>
</dbReference>
<evidence type="ECO:0000313" key="8">
    <source>
        <dbReference type="Proteomes" id="UP001591681"/>
    </source>
</evidence>
<accession>A0ABD1K742</accession>
<proteinExistence type="predicted"/>
<keyword evidence="2 5" id="KW-0812">Transmembrane</keyword>